<evidence type="ECO:0000313" key="1">
    <source>
        <dbReference type="EMBL" id="EDR97199.1"/>
    </source>
</evidence>
<reference evidence="1" key="2">
    <citation type="submission" date="2013-11" db="EMBL/GenBank/DDBJ databases">
        <title>Draft genome sequence of Anaerostipes caccae (DSM 14662).</title>
        <authorList>
            <person name="Sudarsanam P."/>
            <person name="Ley R."/>
            <person name="Guruge J."/>
            <person name="Turnbaugh P.J."/>
            <person name="Mahowald M."/>
            <person name="Liep D."/>
            <person name="Gordon J."/>
        </authorList>
    </citation>
    <scope>NUCLEOTIDE SEQUENCE</scope>
    <source>
        <strain evidence="1">DSM 14662</strain>
    </source>
</reference>
<reference evidence="1" key="1">
    <citation type="submission" date="2007-11" db="EMBL/GenBank/DDBJ databases">
        <authorList>
            <person name="Fulton L."/>
            <person name="Clifton S."/>
            <person name="Fulton B."/>
            <person name="Xu J."/>
            <person name="Minx P."/>
            <person name="Pepin K.H."/>
            <person name="Johnson M."/>
            <person name="Thiruvilangam P."/>
            <person name="Bhonagiri V."/>
            <person name="Nash W.E."/>
            <person name="Mardis E.R."/>
            <person name="Wilson R.K."/>
        </authorList>
    </citation>
    <scope>NUCLEOTIDE SEQUENCE [LARGE SCALE GENOMIC DNA]</scope>
    <source>
        <strain evidence="1">DSM 14662</strain>
    </source>
</reference>
<dbReference type="STRING" id="411490.ANACAC_02429"/>
<accession>B0MF94</accession>
<dbReference type="Proteomes" id="UP000004935">
    <property type="component" value="Unassembled WGS sequence"/>
</dbReference>
<organism evidence="1 2">
    <name type="scientific">Anaerostipes caccae (strain DSM 14662 / CCUG 47493 / JCM 13470 / NCIMB 13811 / L1-92)</name>
    <dbReference type="NCBI Taxonomy" id="411490"/>
    <lineage>
        <taxon>Bacteria</taxon>
        <taxon>Bacillati</taxon>
        <taxon>Bacillota</taxon>
        <taxon>Clostridia</taxon>
        <taxon>Lachnospirales</taxon>
        <taxon>Lachnospiraceae</taxon>
        <taxon>Anaerostipes</taxon>
    </lineage>
</organism>
<proteinExistence type="predicted"/>
<keyword evidence="2" id="KW-1185">Reference proteome</keyword>
<name>B0MF94_ANACD</name>
<evidence type="ECO:0000313" key="2">
    <source>
        <dbReference type="Proteomes" id="UP000004935"/>
    </source>
</evidence>
<comment type="caution">
    <text evidence="1">The sequence shown here is derived from an EMBL/GenBank/DDBJ whole genome shotgun (WGS) entry which is preliminary data.</text>
</comment>
<dbReference type="HOGENOM" id="CLU_2748886_0_0_9"/>
<sequence length="70" mass="8127">MKEARAELEKLKPDMECLSGSVRCMGEKFCPCRTTIQLWEYGKKDHVYNKYGRKYPFEFSKGDEAGSVPE</sequence>
<dbReference type="EMBL" id="ABAX03000014">
    <property type="protein sequence ID" value="EDR97199.1"/>
    <property type="molecule type" value="Genomic_DNA"/>
</dbReference>
<gene>
    <name evidence="1" type="ORF">ANACAC_02429</name>
</gene>
<dbReference type="AlphaFoldDB" id="B0MF94"/>
<protein>
    <submittedName>
        <fullName evidence="1">Uncharacterized protein</fullName>
    </submittedName>
</protein>